<feature type="non-terminal residue" evidence="2">
    <location>
        <position position="219"/>
    </location>
</feature>
<keyword evidence="1" id="KW-0732">Signal</keyword>
<dbReference type="Proteomes" id="UP000838878">
    <property type="component" value="Chromosome 1"/>
</dbReference>
<gene>
    <name evidence="2" type="ORF">BINO364_LOCUS567</name>
</gene>
<sequence length="219" mass="24847">MDCKILVYFILINSFSEALPTDAGYTDYISSSHEDEYQNKLSKEGEKQKMETSTKPISSYEVTEIVNDIANDRNIGPIHTNFTIQKPLNIASTIKVPVTENDQVTDEEEEKKNCITILRVKAEYDNRKDINSINEEDLVFNKVPHISGIKDYLYGIKKGIVSGFNSIIHRSKSKESVDDDEDTGPLSIFDKLHKKSTDVAHKVSSVIFGEKFDDVFESR</sequence>
<evidence type="ECO:0000313" key="2">
    <source>
        <dbReference type="EMBL" id="CAH0713402.1"/>
    </source>
</evidence>
<reference evidence="2" key="1">
    <citation type="submission" date="2021-12" db="EMBL/GenBank/DDBJ databases">
        <authorList>
            <person name="Martin H S."/>
        </authorList>
    </citation>
    <scope>NUCLEOTIDE SEQUENCE</scope>
</reference>
<dbReference type="OrthoDB" id="7492064at2759"/>
<evidence type="ECO:0000313" key="3">
    <source>
        <dbReference type="Proteomes" id="UP000838878"/>
    </source>
</evidence>
<feature type="chain" id="PRO_5035465552" evidence="1">
    <location>
        <begin position="19"/>
        <end position="219"/>
    </location>
</feature>
<accession>A0A8J9UGQ7</accession>
<protein>
    <submittedName>
        <fullName evidence="2">Uncharacterized protein</fullName>
    </submittedName>
</protein>
<proteinExistence type="predicted"/>
<evidence type="ECO:0000256" key="1">
    <source>
        <dbReference type="SAM" id="SignalP"/>
    </source>
</evidence>
<dbReference type="AlphaFoldDB" id="A0A8J9UGQ7"/>
<dbReference type="EMBL" id="OV170221">
    <property type="protein sequence ID" value="CAH0713402.1"/>
    <property type="molecule type" value="Genomic_DNA"/>
</dbReference>
<feature type="signal peptide" evidence="1">
    <location>
        <begin position="1"/>
        <end position="18"/>
    </location>
</feature>
<name>A0A8J9UGQ7_9NEOP</name>
<keyword evidence="3" id="KW-1185">Reference proteome</keyword>
<organism evidence="2 3">
    <name type="scientific">Brenthis ino</name>
    <name type="common">lesser marbled fritillary</name>
    <dbReference type="NCBI Taxonomy" id="405034"/>
    <lineage>
        <taxon>Eukaryota</taxon>
        <taxon>Metazoa</taxon>
        <taxon>Ecdysozoa</taxon>
        <taxon>Arthropoda</taxon>
        <taxon>Hexapoda</taxon>
        <taxon>Insecta</taxon>
        <taxon>Pterygota</taxon>
        <taxon>Neoptera</taxon>
        <taxon>Endopterygota</taxon>
        <taxon>Lepidoptera</taxon>
        <taxon>Glossata</taxon>
        <taxon>Ditrysia</taxon>
        <taxon>Papilionoidea</taxon>
        <taxon>Nymphalidae</taxon>
        <taxon>Heliconiinae</taxon>
        <taxon>Argynnini</taxon>
        <taxon>Brenthis</taxon>
    </lineage>
</organism>